<sequence length="664" mass="73146">MAGIHWDLTALLNAAHAPGSRVERHLWLVHLLEWLRHEGGETPEGEPGTVGTPWPVRRLRHLLNVLDRHPEHRVRVSTLLRETLAGLDAPGLLADFGFAPRHGFFSELADRLRLNFLPGTPETRDLGELFLLIFDDERDPEWIAAIDDRTLRRLLALCAEDPARLPWQHALIDSIELLASQIRASALSSALRQRMDPAGLGDRPFHQVVEAAAALRQGLSEGATPQQLQQRAQYLRAVLDACLRAAASVRGHLDEYGISVDLVFQLDQLRARAERVENLLACLVSPDPLPDLRHLLLELARASAGRRSLRALFTQHYALLARKVTERSAETGEHYITRDRDEYRHMLGMALGGGGIIGFTTLIKFAITALALPVFWNGLGAGLNYALSFVIVQLLHWTVATKQPAMTAPSMARKLEGIASDVALGRFVDEVAHLLRSQMAGIIGNLVAVAPVVLALQGLSWWLAGKPLIGQAQADYVLHSTTLLGPTALFAAFTGVLLFASSLIAGWVENWFVFHRLDSAIAWNPRSIAWLGETRAQRWARWWRDNISGLAANVSLGLMLGLVPALASVFGLPLEVRHVTLSTGQIAAALGTLGLPLLHEPAFWWCVAAIPVTAMLNLGVSFALAFRLAMVSQGLKLQDRGRIYQALRQRWRTAPGSFFFPPRG</sequence>
<comment type="caution">
    <text evidence="2">The sequence shown here is derived from an EMBL/GenBank/DDBJ whole genome shotgun (WGS) entry which is preliminary data.</text>
</comment>
<feature type="transmembrane region" description="Helical" evidence="1">
    <location>
        <begin position="483"/>
        <end position="508"/>
    </location>
</feature>
<name>A0A643F967_IDEDE</name>
<protein>
    <submittedName>
        <fullName evidence="2">Recombinase</fullName>
    </submittedName>
</protein>
<feature type="transmembrane region" description="Helical" evidence="1">
    <location>
        <begin position="550"/>
        <end position="572"/>
    </location>
</feature>
<dbReference type="RefSeq" id="WP_151124922.1">
    <property type="nucleotide sequence ID" value="NZ_CP088081.1"/>
</dbReference>
<gene>
    <name evidence="2" type="ORF">F7Q92_14970</name>
</gene>
<keyword evidence="1" id="KW-0472">Membrane</keyword>
<organism evidence="2 3">
    <name type="scientific">Ideonella dechloratans</name>
    <dbReference type="NCBI Taxonomy" id="36863"/>
    <lineage>
        <taxon>Bacteria</taxon>
        <taxon>Pseudomonadati</taxon>
        <taxon>Pseudomonadota</taxon>
        <taxon>Betaproteobacteria</taxon>
        <taxon>Burkholderiales</taxon>
        <taxon>Sphaerotilaceae</taxon>
        <taxon>Ideonella</taxon>
    </lineage>
</organism>
<dbReference type="AlphaFoldDB" id="A0A643F967"/>
<evidence type="ECO:0000256" key="1">
    <source>
        <dbReference type="SAM" id="Phobius"/>
    </source>
</evidence>
<dbReference type="InterPro" id="IPR011385">
    <property type="entry name" value="Site-sp_rcmbase"/>
</dbReference>
<evidence type="ECO:0000313" key="3">
    <source>
        <dbReference type="Proteomes" id="UP000430120"/>
    </source>
</evidence>
<proteinExistence type="predicted"/>
<dbReference type="EMBL" id="VZPB01000038">
    <property type="protein sequence ID" value="KAB0579353.1"/>
    <property type="molecule type" value="Genomic_DNA"/>
</dbReference>
<evidence type="ECO:0000313" key="2">
    <source>
        <dbReference type="EMBL" id="KAB0579353.1"/>
    </source>
</evidence>
<keyword evidence="1" id="KW-0812">Transmembrane</keyword>
<feature type="transmembrane region" description="Helical" evidence="1">
    <location>
        <begin position="602"/>
        <end position="626"/>
    </location>
</feature>
<feature type="transmembrane region" description="Helical" evidence="1">
    <location>
        <begin position="442"/>
        <end position="463"/>
    </location>
</feature>
<keyword evidence="1" id="KW-1133">Transmembrane helix</keyword>
<dbReference type="PIRSF" id="PIRSF015380">
    <property type="entry name" value="Site-sp_rcmb"/>
    <property type="match status" value="1"/>
</dbReference>
<dbReference type="Pfam" id="PF10136">
    <property type="entry name" value="SpecificRecomb"/>
    <property type="match status" value="1"/>
</dbReference>
<accession>A0A643F967</accession>
<keyword evidence="3" id="KW-1185">Reference proteome</keyword>
<feature type="transmembrane region" description="Helical" evidence="1">
    <location>
        <begin position="347"/>
        <end position="376"/>
    </location>
</feature>
<dbReference type="OrthoDB" id="5688397at2"/>
<dbReference type="Proteomes" id="UP000430120">
    <property type="component" value="Unassembled WGS sequence"/>
</dbReference>
<reference evidence="2 3" key="1">
    <citation type="submission" date="2019-09" db="EMBL/GenBank/DDBJ databases">
        <title>Draft genome sequences of 48 bacterial type strains from the CCUG.</title>
        <authorList>
            <person name="Tunovic T."/>
            <person name="Pineiro-Iglesias B."/>
            <person name="Unosson C."/>
            <person name="Inganas E."/>
            <person name="Ohlen M."/>
            <person name="Cardew S."/>
            <person name="Jensie-Markopoulos S."/>
            <person name="Salva-Serra F."/>
            <person name="Jaen-Luchoro D."/>
            <person name="Karlsson R."/>
            <person name="Svensson-Stadler L."/>
            <person name="Chun J."/>
            <person name="Moore E."/>
        </authorList>
    </citation>
    <scope>NUCLEOTIDE SEQUENCE [LARGE SCALE GENOMIC DNA]</scope>
    <source>
        <strain evidence="2 3">CCUG 30977</strain>
    </source>
</reference>
<feature type="transmembrane region" description="Helical" evidence="1">
    <location>
        <begin position="382"/>
        <end position="400"/>
    </location>
</feature>